<organism evidence="1 2">
    <name type="scientific">Entotheonella factor</name>
    <dbReference type="NCBI Taxonomy" id="1429438"/>
    <lineage>
        <taxon>Bacteria</taxon>
        <taxon>Pseudomonadati</taxon>
        <taxon>Nitrospinota/Tectimicrobiota group</taxon>
        <taxon>Candidatus Tectimicrobiota</taxon>
        <taxon>Candidatus Entotheonellia</taxon>
        <taxon>Candidatus Entotheonellales</taxon>
        <taxon>Candidatus Entotheonellaceae</taxon>
        <taxon>Candidatus Entotheonella</taxon>
    </lineage>
</organism>
<proteinExistence type="predicted"/>
<dbReference type="AlphaFoldDB" id="W4LSW2"/>
<gene>
    <name evidence="1" type="ORF">ETSY1_09915</name>
</gene>
<comment type="caution">
    <text evidence="1">The sequence shown here is derived from an EMBL/GenBank/DDBJ whole genome shotgun (WGS) entry which is preliminary data.</text>
</comment>
<evidence type="ECO:0000313" key="1">
    <source>
        <dbReference type="EMBL" id="ETX00786.1"/>
    </source>
</evidence>
<dbReference type="Proteomes" id="UP000019141">
    <property type="component" value="Unassembled WGS sequence"/>
</dbReference>
<accession>W4LSW2</accession>
<sequence>MSIQNPMTIDLAKYIESSTFGDRPHIRGRRIPVATIAHSASSQQWGVSELAYQFSLSEAEVLAALLYYEEHKVAIEAQETRYQAELDRMNGLYGKD</sequence>
<protein>
    <recommendedName>
        <fullName evidence="3">DUF433 domain-containing protein</fullName>
    </recommendedName>
</protein>
<name>W4LSW2_ENTF1</name>
<evidence type="ECO:0000313" key="2">
    <source>
        <dbReference type="Proteomes" id="UP000019141"/>
    </source>
</evidence>
<evidence type="ECO:0008006" key="3">
    <source>
        <dbReference type="Google" id="ProtNLM"/>
    </source>
</evidence>
<dbReference type="SUPFAM" id="SSF46689">
    <property type="entry name" value="Homeodomain-like"/>
    <property type="match status" value="1"/>
</dbReference>
<dbReference type="EMBL" id="AZHW01000303">
    <property type="protein sequence ID" value="ETX00786.1"/>
    <property type="molecule type" value="Genomic_DNA"/>
</dbReference>
<dbReference type="Pfam" id="PF04255">
    <property type="entry name" value="DUF433"/>
    <property type="match status" value="1"/>
</dbReference>
<dbReference type="InterPro" id="IPR007367">
    <property type="entry name" value="DUF433"/>
</dbReference>
<dbReference type="InterPro" id="IPR009057">
    <property type="entry name" value="Homeodomain-like_sf"/>
</dbReference>
<dbReference type="HOGENOM" id="CLU_2354541_0_0_7"/>
<reference evidence="1 2" key="1">
    <citation type="journal article" date="2014" name="Nature">
        <title>An environmental bacterial taxon with a large and distinct metabolic repertoire.</title>
        <authorList>
            <person name="Wilson M.C."/>
            <person name="Mori T."/>
            <person name="Ruckert C."/>
            <person name="Uria A.R."/>
            <person name="Helf M.J."/>
            <person name="Takada K."/>
            <person name="Gernert C."/>
            <person name="Steffens U.A."/>
            <person name="Heycke N."/>
            <person name="Schmitt S."/>
            <person name="Rinke C."/>
            <person name="Helfrich E.J."/>
            <person name="Brachmann A.O."/>
            <person name="Gurgui C."/>
            <person name="Wakimoto T."/>
            <person name="Kracht M."/>
            <person name="Crusemann M."/>
            <person name="Hentschel U."/>
            <person name="Abe I."/>
            <person name="Matsunaga S."/>
            <person name="Kalinowski J."/>
            <person name="Takeyama H."/>
            <person name="Piel J."/>
        </authorList>
    </citation>
    <scope>NUCLEOTIDE SEQUENCE [LARGE SCALE GENOMIC DNA]</scope>
    <source>
        <strain evidence="2">TSY1</strain>
    </source>
</reference>
<keyword evidence="2" id="KW-1185">Reference proteome</keyword>
<dbReference type="InterPro" id="IPR036388">
    <property type="entry name" value="WH-like_DNA-bd_sf"/>
</dbReference>
<dbReference type="Gene3D" id="1.10.10.10">
    <property type="entry name" value="Winged helix-like DNA-binding domain superfamily/Winged helix DNA-binding domain"/>
    <property type="match status" value="1"/>
</dbReference>